<dbReference type="Pfam" id="PF00176">
    <property type="entry name" value="SNF2-rel_dom"/>
    <property type="match status" value="1"/>
</dbReference>
<dbReference type="InterPro" id="IPR038718">
    <property type="entry name" value="SNF2-like_sf"/>
</dbReference>
<dbReference type="GO" id="GO:0016787">
    <property type="term" value="F:hydrolase activity"/>
    <property type="evidence" value="ECO:0007669"/>
    <property type="project" value="UniProtKB-KW"/>
</dbReference>
<keyword evidence="5" id="KW-0175">Coiled coil</keyword>
<dbReference type="CDD" id="cd18793">
    <property type="entry name" value="SF2_C_SNF"/>
    <property type="match status" value="1"/>
</dbReference>
<dbReference type="Pfam" id="PF00271">
    <property type="entry name" value="Helicase_C"/>
    <property type="match status" value="1"/>
</dbReference>
<proteinExistence type="predicted"/>
<protein>
    <submittedName>
        <fullName evidence="8">Helicase</fullName>
    </submittedName>
</protein>
<dbReference type="PANTHER" id="PTHR45766:SF6">
    <property type="entry name" value="SWI_SNF-RELATED MATRIX-ASSOCIATED ACTIN-DEPENDENT REGULATOR OF CHROMATIN SUBFAMILY A-LIKE PROTEIN 1"/>
    <property type="match status" value="1"/>
</dbReference>
<dbReference type="InterPro" id="IPR049730">
    <property type="entry name" value="SNF2/RAD54-like_C"/>
</dbReference>
<dbReference type="InterPro" id="IPR027417">
    <property type="entry name" value="P-loop_NTPase"/>
</dbReference>
<dbReference type="GO" id="GO:0005524">
    <property type="term" value="F:ATP binding"/>
    <property type="evidence" value="ECO:0007669"/>
    <property type="project" value="UniProtKB-KW"/>
</dbReference>
<dbReference type="PROSITE" id="PS51192">
    <property type="entry name" value="HELICASE_ATP_BIND_1"/>
    <property type="match status" value="1"/>
</dbReference>
<feature type="coiled-coil region" evidence="5">
    <location>
        <begin position="956"/>
        <end position="1017"/>
    </location>
</feature>
<keyword evidence="1" id="KW-0547">Nucleotide-binding</keyword>
<feature type="domain" description="Helicase ATP-binding" evidence="6">
    <location>
        <begin position="132"/>
        <end position="319"/>
    </location>
</feature>
<dbReference type="InterPro" id="IPR057342">
    <property type="entry name" value="DEXDc_RapA"/>
</dbReference>
<evidence type="ECO:0000256" key="1">
    <source>
        <dbReference type="ARBA" id="ARBA00022741"/>
    </source>
</evidence>
<sequence>MNIAVRAIPEQGQIVSVRSRRFVVTNVQKSSLSLNPILDGVKEPHHLVSLASLEDDALGETLQVIWDLEPGATVYEKVELPSPDGFDEPEVLDAFLDAVRWGAASSADVHNIQSPFRSGIDIEDYQLDPVVRAIQMPRVNLLVADDVGLGKTIEAGLVAQELILRQRVRKVLIVCPSSLQIQWREQMRDKFGLDFRIVDSELMRELRRRRGIHVNPWSHFPRLITSIDFLKRDRPLRLFREVLPAQGESIYPRRFDLLIVDEAHNVAPSGGGNYAVDSMRTAAIRLIEPHFEHKLFLSATPHNGYLESFTALLELLDNQRFARGVMPDPNQLRTVMVRRLKSELPPRWDGKQRFPGRFLEAISVDYTDTERQAHKILQQYTQLRRKGAVDNTEKYATEFVLKLLKKRLFSSPAAFAMTLEQHEKSLNSARRGGSSSLSKPTVGILRRQLEQIEEDFASDEVYEESEADALDSTTRLFRQLSQEEQALLQQLRTWAEAASRRFDSKAQQLFNWIEEYIRPGGNWSNERVIIFTEYRTTQKWLYEQLAAQGLTQDERVMLLYGGMNAQERERVKAAFQANPETAPVRILLATDAASEGLDLQNFCSKLIHWEIPWNPNRMEQRNGRIDRHGQKADRVLIYHFVGQSYQHNAASIARPGELEGDLEFLMRAALKVNNIREDLGKVGPVIAQQVEEAMLGARVTLDTTAAERDSQPVRRMLKFERQVRERIEQLREQLSETRRNLRLTPENIESVVRVGLELAEQPPLIPASSLKGRVFHLPPLKASWAACSEGLAHPHTKEIRPIVFDPDLAHGKDDVVLVHLNHRLVQMCLRLLRAEVWSQSTQKRLHRVTARMVKSSALDNPCVIACGRLVILGSDQQRLHEEVITAGGILKEGRFSRMKVGEVQLALEAVTENPVPEAMKAHLAQMWFKNNHTESLMKSLEVRMGDRTTGLQKSLLDRCEKEVKDITAILTELQQNIAKELQEPKVKQLELFTTNEREQLERNINSLKKRLEQIPLEIKQETDLIRKRFSNSTPRLFPLAVTYLVPEKIARQYL</sequence>
<organism evidence="8">
    <name type="scientific">Tolypothrix bouteillei VB521301</name>
    <dbReference type="NCBI Taxonomy" id="1479485"/>
    <lineage>
        <taxon>Bacteria</taxon>
        <taxon>Bacillati</taxon>
        <taxon>Cyanobacteriota</taxon>
        <taxon>Cyanophyceae</taxon>
        <taxon>Nostocales</taxon>
        <taxon>Tolypothrichaceae</taxon>
        <taxon>Tolypothrix</taxon>
    </lineage>
</organism>
<evidence type="ECO:0000256" key="3">
    <source>
        <dbReference type="ARBA" id="ARBA00022806"/>
    </source>
</evidence>
<dbReference type="Gene3D" id="3.40.50.300">
    <property type="entry name" value="P-loop containing nucleotide triphosphate hydrolases"/>
    <property type="match status" value="1"/>
</dbReference>
<evidence type="ECO:0000256" key="5">
    <source>
        <dbReference type="SAM" id="Coils"/>
    </source>
</evidence>
<evidence type="ECO:0000256" key="2">
    <source>
        <dbReference type="ARBA" id="ARBA00022801"/>
    </source>
</evidence>
<dbReference type="SMART" id="SM00490">
    <property type="entry name" value="HELICc"/>
    <property type="match status" value="1"/>
</dbReference>
<dbReference type="InterPro" id="IPR000330">
    <property type="entry name" value="SNF2_N"/>
</dbReference>
<keyword evidence="3 8" id="KW-0347">Helicase</keyword>
<reference evidence="8" key="1">
    <citation type="journal article" date="2015" name="Genome Announc.">
        <title>Draft Genome Sequence of Tolypothrix boutellei Strain VB521301.</title>
        <authorList>
            <person name="Chandrababunaidu M.M."/>
            <person name="Singh D."/>
            <person name="Sen D."/>
            <person name="Bhan S."/>
            <person name="Das S."/>
            <person name="Gupta A."/>
            <person name="Adhikary S.P."/>
            <person name="Tripathy S."/>
        </authorList>
    </citation>
    <scope>NUCLEOTIDE SEQUENCE</scope>
    <source>
        <strain evidence="8">VB521301</strain>
    </source>
</reference>
<dbReference type="NCBIfam" id="NF038317">
    <property type="entry name" value="DISARM_DrmD"/>
    <property type="match status" value="1"/>
</dbReference>
<dbReference type="PROSITE" id="PS51194">
    <property type="entry name" value="HELICASE_CTER"/>
    <property type="match status" value="1"/>
</dbReference>
<gene>
    <name evidence="8" type="ORF">DA73_0224510</name>
</gene>
<dbReference type="OrthoDB" id="9814088at2"/>
<evidence type="ECO:0000313" key="8">
    <source>
        <dbReference type="EMBL" id="KIE09902.1"/>
    </source>
</evidence>
<feature type="domain" description="Helicase C-terminal" evidence="7">
    <location>
        <begin position="505"/>
        <end position="694"/>
    </location>
</feature>
<dbReference type="PANTHER" id="PTHR45766">
    <property type="entry name" value="DNA ANNEALING HELICASE AND ENDONUCLEASE ZRANB3 FAMILY MEMBER"/>
    <property type="match status" value="1"/>
</dbReference>
<dbReference type="AlphaFoldDB" id="A0A0C1N5H4"/>
<dbReference type="Gene3D" id="3.40.50.10810">
    <property type="entry name" value="Tandem AAA-ATPase domain"/>
    <property type="match status" value="1"/>
</dbReference>
<dbReference type="InterPro" id="IPR001650">
    <property type="entry name" value="Helicase_C-like"/>
</dbReference>
<evidence type="ECO:0000259" key="6">
    <source>
        <dbReference type="PROSITE" id="PS51192"/>
    </source>
</evidence>
<comment type="caution">
    <text evidence="8">The sequence shown here is derived from an EMBL/GenBank/DDBJ whole genome shotgun (WGS) entry which is preliminary data.</text>
</comment>
<dbReference type="GO" id="GO:0004386">
    <property type="term" value="F:helicase activity"/>
    <property type="evidence" value="ECO:0007669"/>
    <property type="project" value="UniProtKB-KW"/>
</dbReference>
<dbReference type="CDD" id="cd18011">
    <property type="entry name" value="DEXDc_RapA"/>
    <property type="match status" value="1"/>
</dbReference>
<evidence type="ECO:0000256" key="4">
    <source>
        <dbReference type="ARBA" id="ARBA00022840"/>
    </source>
</evidence>
<dbReference type="EMBL" id="JHEG02000053">
    <property type="protein sequence ID" value="KIE09902.1"/>
    <property type="molecule type" value="Genomic_DNA"/>
</dbReference>
<keyword evidence="2" id="KW-0378">Hydrolase</keyword>
<feature type="coiled-coil region" evidence="5">
    <location>
        <begin position="717"/>
        <end position="744"/>
    </location>
</feature>
<dbReference type="SUPFAM" id="SSF52540">
    <property type="entry name" value="P-loop containing nucleoside triphosphate hydrolases"/>
    <property type="match status" value="1"/>
</dbReference>
<dbReference type="SMART" id="SM00487">
    <property type="entry name" value="DEXDc"/>
    <property type="match status" value="1"/>
</dbReference>
<keyword evidence="4" id="KW-0067">ATP-binding</keyword>
<accession>A0A0C1N5H4</accession>
<dbReference type="STRING" id="1479485.DA73_0224510"/>
<dbReference type="InterPro" id="IPR014001">
    <property type="entry name" value="Helicase_ATP-bd"/>
</dbReference>
<name>A0A0C1N5H4_9CYAN</name>
<evidence type="ECO:0000259" key="7">
    <source>
        <dbReference type="PROSITE" id="PS51194"/>
    </source>
</evidence>